<keyword evidence="2" id="KW-0812">Transmembrane</keyword>
<dbReference type="GeneID" id="70224400"/>
<name>A0A9P9FVM4_FUSRE</name>
<sequence length="116" mass="13335">MSGSQNSYYQQIAVLTAAAAALSTSIATWWNAYTAHYEAGQETQAVCAMFTRYPNIYLSLISGIFITVFNIKQQHCFQQYQICERDKSDKEAQIRDLEGKIRDLEYSLNRYRNGSR</sequence>
<organism evidence="3 4">
    <name type="scientific">Fusarium redolens</name>
    <dbReference type="NCBI Taxonomy" id="48865"/>
    <lineage>
        <taxon>Eukaryota</taxon>
        <taxon>Fungi</taxon>
        <taxon>Dikarya</taxon>
        <taxon>Ascomycota</taxon>
        <taxon>Pezizomycotina</taxon>
        <taxon>Sordariomycetes</taxon>
        <taxon>Hypocreomycetidae</taxon>
        <taxon>Hypocreales</taxon>
        <taxon>Nectriaceae</taxon>
        <taxon>Fusarium</taxon>
        <taxon>Fusarium redolens species complex</taxon>
    </lineage>
</organism>
<comment type="caution">
    <text evidence="3">The sequence shown here is derived from an EMBL/GenBank/DDBJ whole genome shotgun (WGS) entry which is preliminary data.</text>
</comment>
<dbReference type="OrthoDB" id="10445514at2759"/>
<reference evidence="3" key="1">
    <citation type="journal article" date="2021" name="Nat. Commun.">
        <title>Genetic determinants of endophytism in the Arabidopsis root mycobiome.</title>
        <authorList>
            <person name="Mesny F."/>
            <person name="Miyauchi S."/>
            <person name="Thiergart T."/>
            <person name="Pickel B."/>
            <person name="Atanasova L."/>
            <person name="Karlsson M."/>
            <person name="Huettel B."/>
            <person name="Barry K.W."/>
            <person name="Haridas S."/>
            <person name="Chen C."/>
            <person name="Bauer D."/>
            <person name="Andreopoulos W."/>
            <person name="Pangilinan J."/>
            <person name="LaButti K."/>
            <person name="Riley R."/>
            <person name="Lipzen A."/>
            <person name="Clum A."/>
            <person name="Drula E."/>
            <person name="Henrissat B."/>
            <person name="Kohler A."/>
            <person name="Grigoriev I.V."/>
            <person name="Martin F.M."/>
            <person name="Hacquard S."/>
        </authorList>
    </citation>
    <scope>NUCLEOTIDE SEQUENCE</scope>
    <source>
        <strain evidence="3">MPI-CAGE-AT-0023</strain>
    </source>
</reference>
<feature type="coiled-coil region" evidence="1">
    <location>
        <begin position="80"/>
        <end position="114"/>
    </location>
</feature>
<protein>
    <recommendedName>
        <fullName evidence="5">Transmembrane protein</fullName>
    </recommendedName>
</protein>
<keyword evidence="1" id="KW-0175">Coiled coil</keyword>
<evidence type="ECO:0000256" key="2">
    <source>
        <dbReference type="SAM" id="Phobius"/>
    </source>
</evidence>
<evidence type="ECO:0008006" key="5">
    <source>
        <dbReference type="Google" id="ProtNLM"/>
    </source>
</evidence>
<keyword evidence="2" id="KW-1133">Transmembrane helix</keyword>
<proteinExistence type="predicted"/>
<keyword evidence="4" id="KW-1185">Reference proteome</keyword>
<feature type="transmembrane region" description="Helical" evidence="2">
    <location>
        <begin position="12"/>
        <end position="33"/>
    </location>
</feature>
<dbReference type="AlphaFoldDB" id="A0A9P9FVM4"/>
<evidence type="ECO:0000313" key="4">
    <source>
        <dbReference type="Proteomes" id="UP000720189"/>
    </source>
</evidence>
<evidence type="ECO:0000256" key="1">
    <source>
        <dbReference type="SAM" id="Coils"/>
    </source>
</evidence>
<dbReference type="RefSeq" id="XP_046041739.1">
    <property type="nucleotide sequence ID" value="XM_046194446.1"/>
</dbReference>
<feature type="transmembrane region" description="Helical" evidence="2">
    <location>
        <begin position="53"/>
        <end position="71"/>
    </location>
</feature>
<dbReference type="Proteomes" id="UP000720189">
    <property type="component" value="Unassembled WGS sequence"/>
</dbReference>
<dbReference type="EMBL" id="JAGMUX010000030">
    <property type="protein sequence ID" value="KAH7213291.1"/>
    <property type="molecule type" value="Genomic_DNA"/>
</dbReference>
<accession>A0A9P9FVM4</accession>
<evidence type="ECO:0000313" key="3">
    <source>
        <dbReference type="EMBL" id="KAH7213291.1"/>
    </source>
</evidence>
<keyword evidence="2" id="KW-0472">Membrane</keyword>
<gene>
    <name evidence="3" type="ORF">BKA55DRAFT_585388</name>
</gene>